<comment type="caution">
    <text evidence="2">The sequence shown here is derived from an EMBL/GenBank/DDBJ whole genome shotgun (WGS) entry which is preliminary data.</text>
</comment>
<protein>
    <submittedName>
        <fullName evidence="2">Uncharacterized protein</fullName>
    </submittedName>
</protein>
<evidence type="ECO:0000313" key="2">
    <source>
        <dbReference type="EMBL" id="CAG7729673.1"/>
    </source>
</evidence>
<organism evidence="2 3">
    <name type="scientific">Allacma fusca</name>
    <dbReference type="NCBI Taxonomy" id="39272"/>
    <lineage>
        <taxon>Eukaryota</taxon>
        <taxon>Metazoa</taxon>
        <taxon>Ecdysozoa</taxon>
        <taxon>Arthropoda</taxon>
        <taxon>Hexapoda</taxon>
        <taxon>Collembola</taxon>
        <taxon>Symphypleona</taxon>
        <taxon>Sminthuridae</taxon>
        <taxon>Allacma</taxon>
    </lineage>
</organism>
<keyword evidence="3" id="KW-1185">Reference proteome</keyword>
<proteinExistence type="predicted"/>
<reference evidence="2" key="1">
    <citation type="submission" date="2021-06" db="EMBL/GenBank/DDBJ databases">
        <authorList>
            <person name="Hodson N. C."/>
            <person name="Mongue J. A."/>
            <person name="Jaron S. K."/>
        </authorList>
    </citation>
    <scope>NUCLEOTIDE SEQUENCE</scope>
</reference>
<dbReference type="Proteomes" id="UP000708208">
    <property type="component" value="Unassembled WGS sequence"/>
</dbReference>
<gene>
    <name evidence="2" type="ORF">AFUS01_LOCUS18371</name>
</gene>
<accession>A0A8J2K4U6</accession>
<evidence type="ECO:0000313" key="3">
    <source>
        <dbReference type="Proteomes" id="UP000708208"/>
    </source>
</evidence>
<keyword evidence="1" id="KW-0732">Signal</keyword>
<evidence type="ECO:0000256" key="1">
    <source>
        <dbReference type="SAM" id="SignalP"/>
    </source>
</evidence>
<dbReference type="AlphaFoldDB" id="A0A8J2K4U6"/>
<feature type="non-terminal residue" evidence="2">
    <location>
        <position position="1"/>
    </location>
</feature>
<dbReference type="OrthoDB" id="203812at2759"/>
<dbReference type="EMBL" id="CAJVCH010182521">
    <property type="protein sequence ID" value="CAG7729673.1"/>
    <property type="molecule type" value="Genomic_DNA"/>
</dbReference>
<feature type="signal peptide" evidence="1">
    <location>
        <begin position="1"/>
        <end position="23"/>
    </location>
</feature>
<name>A0A8J2K4U6_9HEXA</name>
<sequence length="154" mass="17451">MAKLFPVVFALFLQVISYQLVIASEDANILSDKEQNALLDGWNAPKVILEKFPYYVSGFDIEKRPVFVLEIGNWPLIHEPTLQFTLGHFQAFQRIQETLAYGIYLNVNAVASQFITMAKPLLGSALERMEIVGTQKSVWIPKLLRTIDSDQLPP</sequence>
<feature type="chain" id="PRO_5035208436" evidence="1">
    <location>
        <begin position="24"/>
        <end position="154"/>
    </location>
</feature>